<dbReference type="EMBL" id="JBCLPP010000062">
    <property type="protein sequence ID" value="MEY8246617.1"/>
    <property type="molecule type" value="Genomic_DNA"/>
</dbReference>
<comment type="caution">
    <text evidence="1">The sequence shown here is derived from an EMBL/GenBank/DDBJ whole genome shotgun (WGS) entry which is preliminary data.</text>
</comment>
<protein>
    <submittedName>
        <fullName evidence="1">HpaII family restriction endonuclease</fullName>
        <ecNumber evidence="1">3.1.21.-</ecNumber>
    </submittedName>
</protein>
<dbReference type="EC" id="3.1.21.-" evidence="1"/>
<accession>A0ABV4CYX4</accession>
<name>A0ABV4CYX4_9BACT</name>
<proteinExistence type="predicted"/>
<keyword evidence="1" id="KW-0540">Nuclease</keyword>
<dbReference type="Pfam" id="PF09561">
    <property type="entry name" value="RE_HpaII"/>
    <property type="match status" value="1"/>
</dbReference>
<reference evidence="1 2" key="1">
    <citation type="submission" date="2024-03" db="EMBL/GenBank/DDBJ databases">
        <title>Mouse gut bacterial collection (mGBC) of GemPharmatech.</title>
        <authorList>
            <person name="He Y."/>
            <person name="Dong L."/>
            <person name="Wu D."/>
            <person name="Gao X."/>
            <person name="Lin Z."/>
        </authorList>
    </citation>
    <scope>NUCLEOTIDE SEQUENCE [LARGE SCALE GENOMIC DNA]</scope>
    <source>
        <strain evidence="1 2">54-13</strain>
    </source>
</reference>
<evidence type="ECO:0000313" key="1">
    <source>
        <dbReference type="EMBL" id="MEY8246617.1"/>
    </source>
</evidence>
<keyword evidence="1" id="KW-0255">Endonuclease</keyword>
<dbReference type="Proteomes" id="UP001565200">
    <property type="component" value="Unassembled WGS sequence"/>
</dbReference>
<dbReference type="InterPro" id="IPR019062">
    <property type="entry name" value="Restrct_endonuc_II_HpaII"/>
</dbReference>
<dbReference type="RefSeq" id="WP_288099259.1">
    <property type="nucleotide sequence ID" value="NZ_JBCLPP010000062.1"/>
</dbReference>
<sequence length="369" mass="41758">MSNDNKEITGNIGEWSEIYTLLKLLGEGKVYAGDQNLEKIKNLVYPIIMIIRQEKEGVYDYLVSNADIVIQKADGTELLRLSAEKFLHEAEYLLSAMQNKPAGARSFPIAKTQAFMDQIYCSTLKASSSDKTDIHIVLHDQRTRMNNNLGFSIKSQLGGDSTLLNASGATNFTYKVVGSDFSDEEIEKINAIATRTKIIDRVDAIRRKGADLQFDHVDNSTFRTNLAMLDNGLAPTIAQLLVEQFNTGERNFVDLIKPLADSNPLGFDMEDKEDMYIYKLKHLLTSAALGMMPAKKWTGRYDANGGYLVVKKDGEILCYHFYDKNRFEDFLFANAYLERGKTRKHGYASLYRGEDGNVYFKLNLQVRLK</sequence>
<organism evidence="1 2">
    <name type="scientific">Heminiphilus faecis</name>
    <dbReference type="NCBI Taxonomy" id="2601703"/>
    <lineage>
        <taxon>Bacteria</taxon>
        <taxon>Pseudomonadati</taxon>
        <taxon>Bacteroidota</taxon>
        <taxon>Bacteroidia</taxon>
        <taxon>Bacteroidales</taxon>
        <taxon>Muribaculaceae</taxon>
        <taxon>Heminiphilus</taxon>
    </lineage>
</organism>
<dbReference type="GO" id="GO:0016787">
    <property type="term" value="F:hydrolase activity"/>
    <property type="evidence" value="ECO:0007669"/>
    <property type="project" value="UniProtKB-KW"/>
</dbReference>
<gene>
    <name evidence="1" type="ORF">AAK873_13495</name>
</gene>
<keyword evidence="2" id="KW-1185">Reference proteome</keyword>
<dbReference type="GO" id="GO:0004519">
    <property type="term" value="F:endonuclease activity"/>
    <property type="evidence" value="ECO:0007669"/>
    <property type="project" value="UniProtKB-KW"/>
</dbReference>
<evidence type="ECO:0000313" key="2">
    <source>
        <dbReference type="Proteomes" id="UP001565200"/>
    </source>
</evidence>
<keyword evidence="1" id="KW-0378">Hydrolase</keyword>